<evidence type="ECO:0000313" key="3">
    <source>
        <dbReference type="Proteomes" id="UP001156691"/>
    </source>
</evidence>
<sequence>MRIIAPLAFAGLALFSVPAFAQGDFVAQFNGAFSGGGQVRTEADGNPWNVDCDMTGQASESALSFDGRCRTALIFSRRVGAQIQIDGNGRYTGTYIGSTIGPAALSGTRSGNTVTLEITWPEAVNGDTSATMTITATGSGFHFAVDDLDQPGGQTVRMTDIQMTRR</sequence>
<keyword evidence="3" id="KW-1185">Reference proteome</keyword>
<evidence type="ECO:0000256" key="1">
    <source>
        <dbReference type="SAM" id="SignalP"/>
    </source>
</evidence>
<proteinExistence type="predicted"/>
<evidence type="ECO:0000313" key="2">
    <source>
        <dbReference type="EMBL" id="GLQ54094.1"/>
    </source>
</evidence>
<accession>A0ABQ5W2J8</accession>
<name>A0ABQ5W2J8_9HYPH</name>
<feature type="signal peptide" evidence="1">
    <location>
        <begin position="1"/>
        <end position="21"/>
    </location>
</feature>
<protein>
    <submittedName>
        <fullName evidence="2">Uncharacterized protein</fullName>
    </submittedName>
</protein>
<feature type="chain" id="PRO_5046187420" evidence="1">
    <location>
        <begin position="22"/>
        <end position="166"/>
    </location>
</feature>
<comment type="caution">
    <text evidence="2">The sequence shown here is derived from an EMBL/GenBank/DDBJ whole genome shotgun (WGS) entry which is preliminary data.</text>
</comment>
<keyword evidence="1" id="KW-0732">Signal</keyword>
<gene>
    <name evidence="2" type="ORF">GCM10010862_13530</name>
</gene>
<dbReference type="EMBL" id="BSNS01000007">
    <property type="protein sequence ID" value="GLQ54094.1"/>
    <property type="molecule type" value="Genomic_DNA"/>
</dbReference>
<organism evidence="2 3">
    <name type="scientific">Devosia nitrariae</name>
    <dbReference type="NCBI Taxonomy" id="2071872"/>
    <lineage>
        <taxon>Bacteria</taxon>
        <taxon>Pseudomonadati</taxon>
        <taxon>Pseudomonadota</taxon>
        <taxon>Alphaproteobacteria</taxon>
        <taxon>Hyphomicrobiales</taxon>
        <taxon>Devosiaceae</taxon>
        <taxon>Devosia</taxon>
    </lineage>
</organism>
<dbReference type="Proteomes" id="UP001156691">
    <property type="component" value="Unassembled WGS sequence"/>
</dbReference>
<dbReference type="RefSeq" id="WP_284339532.1">
    <property type="nucleotide sequence ID" value="NZ_BSNS01000007.1"/>
</dbReference>
<reference evidence="3" key="1">
    <citation type="journal article" date="2019" name="Int. J. Syst. Evol. Microbiol.">
        <title>The Global Catalogue of Microorganisms (GCM) 10K type strain sequencing project: providing services to taxonomists for standard genome sequencing and annotation.</title>
        <authorList>
            <consortium name="The Broad Institute Genomics Platform"/>
            <consortium name="The Broad Institute Genome Sequencing Center for Infectious Disease"/>
            <person name="Wu L."/>
            <person name="Ma J."/>
        </authorList>
    </citation>
    <scope>NUCLEOTIDE SEQUENCE [LARGE SCALE GENOMIC DNA]</scope>
    <source>
        <strain evidence="3">NBRC 112416</strain>
    </source>
</reference>